<protein>
    <submittedName>
        <fullName evidence="2">Uncharacterized protein</fullName>
    </submittedName>
</protein>
<organism evidence="1 2">
    <name type="scientific">Romanomermis culicivorax</name>
    <name type="common">Nematode worm</name>
    <dbReference type="NCBI Taxonomy" id="13658"/>
    <lineage>
        <taxon>Eukaryota</taxon>
        <taxon>Metazoa</taxon>
        <taxon>Ecdysozoa</taxon>
        <taxon>Nematoda</taxon>
        <taxon>Enoplea</taxon>
        <taxon>Dorylaimia</taxon>
        <taxon>Mermithida</taxon>
        <taxon>Mermithoidea</taxon>
        <taxon>Mermithidae</taxon>
        <taxon>Romanomermis</taxon>
    </lineage>
</organism>
<sequence length="449" mass="51831">MLKHTIVRQSVNAFKARLKQDRRQWQQDDIRASIVFDQTLQQPVGHSLCWQVWVDKVHHGQRFIRLQPGVWVTNNSLQAKLFTLQQCVVYNMPMLRSKANFHLVQFPSSAEPELLVAPAEEIDPVAPGSDPINPKLQYLYDKIMEQESRIFKAVWMELCHAAERHLAMIWQLLKLDPTLGARAFLQRNDIVASFAGQALVIWECSPVRPDHVYWDYQSQGRLMFAVPGTKDIVSRSPMVNCNHHSQQFRDLINQLGSLFSQNESDLGRTTPTEHQIDMEDQVSIQKVPYQTPASRYLWPGTVLPRRPWPINHRPGTNNSMIKGVVSHCLTSSVPGHQPDTMRKIEWPDKLTISWPNLPLNFDHHAVAHFQIVPIYTWTPNAPSYVIDLNKSPRGLVPRSLKRPSPTYAIMRSIFGITVETITQPSDAHWKNSRTFCFQPKRKKMEKNFF</sequence>
<dbReference type="Gene3D" id="1.20.5.1890">
    <property type="match status" value="1"/>
</dbReference>
<evidence type="ECO:0000313" key="1">
    <source>
        <dbReference type="Proteomes" id="UP000887565"/>
    </source>
</evidence>
<reference evidence="2" key="1">
    <citation type="submission" date="2022-11" db="UniProtKB">
        <authorList>
            <consortium name="WormBaseParasite"/>
        </authorList>
    </citation>
    <scope>IDENTIFICATION</scope>
</reference>
<name>A0A915J592_ROMCU</name>
<dbReference type="SUPFAM" id="SSF161008">
    <property type="entry name" value="Viral glycoprotein ectodomain-like"/>
    <property type="match status" value="1"/>
</dbReference>
<dbReference type="Proteomes" id="UP000887565">
    <property type="component" value="Unplaced"/>
</dbReference>
<evidence type="ECO:0000313" key="2">
    <source>
        <dbReference type="WBParaSite" id="nRc.2.0.1.t21601-RA"/>
    </source>
</evidence>
<proteinExistence type="predicted"/>
<dbReference type="AlphaFoldDB" id="A0A915J592"/>
<keyword evidence="1" id="KW-1185">Reference proteome</keyword>
<dbReference type="WBParaSite" id="nRc.2.0.1.t21601-RA">
    <property type="protein sequence ID" value="nRc.2.0.1.t21601-RA"/>
    <property type="gene ID" value="nRc.2.0.1.g21601"/>
</dbReference>
<accession>A0A915J592</accession>